<dbReference type="Proteomes" id="UP000631114">
    <property type="component" value="Unassembled WGS sequence"/>
</dbReference>
<dbReference type="OrthoDB" id="1939383at2759"/>
<feature type="region of interest" description="Disordered" evidence="1">
    <location>
        <begin position="1"/>
        <end position="20"/>
    </location>
</feature>
<protein>
    <submittedName>
        <fullName evidence="2">Uncharacterized protein</fullName>
    </submittedName>
</protein>
<dbReference type="EMBL" id="JADFTS010000008">
    <property type="protein sequence ID" value="KAF9594502.1"/>
    <property type="molecule type" value="Genomic_DNA"/>
</dbReference>
<feature type="region of interest" description="Disordered" evidence="1">
    <location>
        <begin position="198"/>
        <end position="219"/>
    </location>
</feature>
<proteinExistence type="predicted"/>
<reference evidence="2 3" key="1">
    <citation type="submission" date="2020-10" db="EMBL/GenBank/DDBJ databases">
        <title>The Coptis chinensis genome and diversification of protoberbering-type alkaloids.</title>
        <authorList>
            <person name="Wang B."/>
            <person name="Shu S."/>
            <person name="Song C."/>
            <person name="Liu Y."/>
        </authorList>
    </citation>
    <scope>NUCLEOTIDE SEQUENCE [LARGE SCALE GENOMIC DNA]</scope>
    <source>
        <strain evidence="2">HL-2020</strain>
        <tissue evidence="2">Leaf</tissue>
    </source>
</reference>
<dbReference type="AlphaFoldDB" id="A0A835LJ92"/>
<keyword evidence="3" id="KW-1185">Reference proteome</keyword>
<evidence type="ECO:0000313" key="3">
    <source>
        <dbReference type="Proteomes" id="UP000631114"/>
    </source>
</evidence>
<evidence type="ECO:0000313" key="2">
    <source>
        <dbReference type="EMBL" id="KAF9594502.1"/>
    </source>
</evidence>
<evidence type="ECO:0000256" key="1">
    <source>
        <dbReference type="SAM" id="MobiDB-lite"/>
    </source>
</evidence>
<comment type="caution">
    <text evidence="2">The sequence shown here is derived from an EMBL/GenBank/DDBJ whole genome shotgun (WGS) entry which is preliminary data.</text>
</comment>
<accession>A0A835LJ92</accession>
<name>A0A835LJ92_9MAGN</name>
<gene>
    <name evidence="2" type="ORF">IFM89_031620</name>
</gene>
<sequence>MIRPATAIRQFQMEEDGSGSDIDVASLDHLSDDDDEELIEVRVKKLMGKKLRTRELSEEPKMIEPQVSQPEVSEPQKGALAWRLWATFMQSEKMSKVMSNPIPIVENATPVEASSPPSGVKRKLRSKVWHEFDKKKSSEGKGIATLVSAIYQLKDNPDKYVIEWYKVEKMRKAYEHFLVPINGEKLWPRPDLHVLLPPTQRRMPSRPKKCRRNEPNEET</sequence>
<organism evidence="2 3">
    <name type="scientific">Coptis chinensis</name>
    <dbReference type="NCBI Taxonomy" id="261450"/>
    <lineage>
        <taxon>Eukaryota</taxon>
        <taxon>Viridiplantae</taxon>
        <taxon>Streptophyta</taxon>
        <taxon>Embryophyta</taxon>
        <taxon>Tracheophyta</taxon>
        <taxon>Spermatophyta</taxon>
        <taxon>Magnoliopsida</taxon>
        <taxon>Ranunculales</taxon>
        <taxon>Ranunculaceae</taxon>
        <taxon>Coptidoideae</taxon>
        <taxon>Coptis</taxon>
    </lineage>
</organism>